<evidence type="ECO:0000256" key="7">
    <source>
        <dbReference type="ARBA" id="ARBA00022918"/>
    </source>
</evidence>
<name>A0A8T8SPK8_9BASI</name>
<evidence type="ECO:0000256" key="1">
    <source>
        <dbReference type="ARBA" id="ARBA00022679"/>
    </source>
</evidence>
<dbReference type="PROSITE" id="PS50994">
    <property type="entry name" value="INTEGRASE"/>
    <property type="match status" value="1"/>
</dbReference>
<evidence type="ECO:0000313" key="12">
    <source>
        <dbReference type="EMBL" id="KAE8244981.1"/>
    </source>
</evidence>
<keyword evidence="3" id="KW-0540">Nuclease</keyword>
<dbReference type="PANTHER" id="PTHR37984">
    <property type="entry name" value="PROTEIN CBG26694"/>
    <property type="match status" value="1"/>
</dbReference>
<dbReference type="GO" id="GO:0005634">
    <property type="term" value="C:nucleus"/>
    <property type="evidence" value="ECO:0007669"/>
    <property type="project" value="UniProtKB-ARBA"/>
</dbReference>
<dbReference type="Gene3D" id="3.10.10.10">
    <property type="entry name" value="HIV Type 1 Reverse Transcriptase, subunit A, domain 1"/>
    <property type="match status" value="1"/>
</dbReference>
<keyword evidence="6" id="KW-0694">RNA-binding</keyword>
<dbReference type="AlphaFoldDB" id="A0A8T8SPK8"/>
<dbReference type="GO" id="GO:0016787">
    <property type="term" value="F:hydrolase activity"/>
    <property type="evidence" value="ECO:0007669"/>
    <property type="project" value="UniProtKB-KW"/>
</dbReference>
<sequence length="966" mass="104924">MLTLDGEPHPSVVALPRAHKDAFALDGRPGRIEDHDMPITLVPDAVLPPEPPRRASPEKRAAMDAAIEQLLDWDVIEPSQSPTSFPVVMVKQNGKWRFCVDYRQLNAKTVPDRYPLPTIDAIFQTLTGKTWFSSLDAIRGYHQLGVEPDDRWKTAFVCRRGLYQNKRVPFGLRNAPAIFQRLMDKVLGRLRWQQAVVYIDDSVIAADTLEEHNAALQTLLENATAVGLKFSPAKCTFAVPSLTLLGRKVSGAGVAIWADGLRQSKKAAPLTRLLKGWRYESADGQTRLVNTEGKAVSAGRVPLSWGSEQQDSFESLRAAVANPPVLAHPDPSRPYILYTDASKNALAAILHQVSTASAPAPVSASNASLNSQYAHCASSSDGVRSGALDRLVARGQTLRTYFAPSNDISDVLRRMGAPGRGANPPRRQPDCFACRWSSCGNATADTCMTMVAILASGKPAPKTGVLDVSNDPSLPFEYISLDILYGFPRSRSGNDAVVAIQDLFSRLIILEPCHKDITAEGVAAIVSARVLRMGWRPRRLVSDSEARVSGAVMLALCASLGAVSTPSSPYHQQANSVERAVQTVQSVLQVMFLDSKSHWDTRLLPSVELAMNSSPSVVTGHRPFDLIFISHPTIVHAVFDDDEHLGVGSFPERLSAAKEPLAEACVHIKKARLDQKRQNDQRRAQPRLIVPGMRAWIRLKDGPITGTVSTKLDARKSGPFPITEVLSPHRVRLALPDGIIVDPVFSIEQLDVEPSEDDPFAADRAPPAPAIRLVSPSSGLDDDAPVLGSAGDDDAVAASGPDPLLPRQPSSPVRRSPTALTDFQLGVLRSAPSPALQDLLHGPLSRPRTIQEGDELLTLTERPVAFLSRLTSPAESKLVAPELELVCLAWAFQKLAHLLEGATTTVVTDHSPMEQMLRSTGTVAYGPTITRCRAILMPHLPNLRFLYRSGARHTNADALSRLPISE</sequence>
<dbReference type="InterPro" id="IPR036397">
    <property type="entry name" value="RNaseH_sf"/>
</dbReference>
<dbReference type="GO" id="GO:0003964">
    <property type="term" value="F:RNA-directed DNA polymerase activity"/>
    <property type="evidence" value="ECO:0007669"/>
    <property type="project" value="UniProtKB-KW"/>
</dbReference>
<dbReference type="InterPro" id="IPR043502">
    <property type="entry name" value="DNA/RNA_pol_sf"/>
</dbReference>
<evidence type="ECO:0000256" key="8">
    <source>
        <dbReference type="ARBA" id="ARBA00023268"/>
    </source>
</evidence>
<evidence type="ECO:0000259" key="10">
    <source>
        <dbReference type="PROSITE" id="PS50878"/>
    </source>
</evidence>
<dbReference type="InterPro" id="IPR041373">
    <property type="entry name" value="RT_RNaseH"/>
</dbReference>
<feature type="compositionally biased region" description="Low complexity" evidence="9">
    <location>
        <begin position="796"/>
        <end position="817"/>
    </location>
</feature>
<evidence type="ECO:0000256" key="9">
    <source>
        <dbReference type="SAM" id="MobiDB-lite"/>
    </source>
</evidence>
<dbReference type="PANTHER" id="PTHR37984:SF5">
    <property type="entry name" value="PROTEIN NYNRIN-LIKE"/>
    <property type="match status" value="1"/>
</dbReference>
<evidence type="ECO:0000256" key="5">
    <source>
        <dbReference type="ARBA" id="ARBA00022801"/>
    </source>
</evidence>
<evidence type="ECO:0000259" key="11">
    <source>
        <dbReference type="PROSITE" id="PS50994"/>
    </source>
</evidence>
<keyword evidence="1" id="KW-0808">Transferase</keyword>
<dbReference type="Pfam" id="PF17917">
    <property type="entry name" value="RT_RNaseH"/>
    <property type="match status" value="1"/>
</dbReference>
<keyword evidence="8" id="KW-0511">Multifunctional enzyme</keyword>
<dbReference type="InterPro" id="IPR012337">
    <property type="entry name" value="RNaseH-like_sf"/>
</dbReference>
<dbReference type="EMBL" id="LWDF02000549">
    <property type="protein sequence ID" value="KAE8244981.1"/>
    <property type="molecule type" value="Genomic_DNA"/>
</dbReference>
<dbReference type="GO" id="GO:0015074">
    <property type="term" value="P:DNA integration"/>
    <property type="evidence" value="ECO:0007669"/>
    <property type="project" value="InterPro"/>
</dbReference>
<comment type="caution">
    <text evidence="12">The sequence shown here is derived from an EMBL/GenBank/DDBJ whole genome shotgun (WGS) entry which is preliminary data.</text>
</comment>
<dbReference type="InterPro" id="IPR000477">
    <property type="entry name" value="RT_dom"/>
</dbReference>
<dbReference type="GO" id="GO:0004519">
    <property type="term" value="F:endonuclease activity"/>
    <property type="evidence" value="ECO:0007669"/>
    <property type="project" value="UniProtKB-KW"/>
</dbReference>
<dbReference type="Proteomes" id="UP000077521">
    <property type="component" value="Unassembled WGS sequence"/>
</dbReference>
<reference evidence="12" key="2">
    <citation type="journal article" date="2019" name="IMA Fungus">
        <title>Genome sequencing and comparison of five Tilletia species to identify candidate genes for the detection of regulated species infecting wheat.</title>
        <authorList>
            <person name="Nguyen H.D.T."/>
            <person name="Sultana T."/>
            <person name="Kesanakurti P."/>
            <person name="Hambleton S."/>
        </authorList>
    </citation>
    <scope>NUCLEOTIDE SEQUENCE</scope>
    <source>
        <strain evidence="12">DAOMC 236416</strain>
    </source>
</reference>
<keyword evidence="5" id="KW-0378">Hydrolase</keyword>
<protein>
    <recommendedName>
        <fullName evidence="14">Reverse transcriptase</fullName>
    </recommendedName>
</protein>
<dbReference type="CDD" id="cd01647">
    <property type="entry name" value="RT_LTR"/>
    <property type="match status" value="1"/>
</dbReference>
<evidence type="ECO:0000256" key="3">
    <source>
        <dbReference type="ARBA" id="ARBA00022722"/>
    </source>
</evidence>
<dbReference type="SUPFAM" id="SSF53098">
    <property type="entry name" value="Ribonuclease H-like"/>
    <property type="match status" value="1"/>
</dbReference>
<reference evidence="12" key="1">
    <citation type="submission" date="2016-04" db="EMBL/GenBank/DDBJ databases">
        <authorList>
            <person name="Nguyen H.D."/>
            <person name="Samba Siva P."/>
            <person name="Cullis J."/>
            <person name="Levesque C.A."/>
            <person name="Hambleton S."/>
        </authorList>
    </citation>
    <scope>NUCLEOTIDE SEQUENCE</scope>
    <source>
        <strain evidence="12">DAOMC 236416</strain>
    </source>
</reference>
<keyword evidence="7" id="KW-0695">RNA-directed DNA polymerase</keyword>
<dbReference type="GO" id="GO:0003723">
    <property type="term" value="F:RNA binding"/>
    <property type="evidence" value="ECO:0007669"/>
    <property type="project" value="UniProtKB-KW"/>
</dbReference>
<keyword evidence="4" id="KW-0255">Endonuclease</keyword>
<dbReference type="InterPro" id="IPR043128">
    <property type="entry name" value="Rev_trsase/Diguanyl_cyclase"/>
</dbReference>
<feature type="domain" description="Reverse transcriptase" evidence="10">
    <location>
        <begin position="69"/>
        <end position="249"/>
    </location>
</feature>
<dbReference type="Pfam" id="PF17919">
    <property type="entry name" value="RT_RNaseH_2"/>
    <property type="match status" value="1"/>
</dbReference>
<evidence type="ECO:0000256" key="6">
    <source>
        <dbReference type="ARBA" id="ARBA00022884"/>
    </source>
</evidence>
<accession>A0A8T8SPK8</accession>
<evidence type="ECO:0000256" key="4">
    <source>
        <dbReference type="ARBA" id="ARBA00022759"/>
    </source>
</evidence>
<dbReference type="Gene3D" id="3.30.420.10">
    <property type="entry name" value="Ribonuclease H-like superfamily/Ribonuclease H"/>
    <property type="match status" value="1"/>
</dbReference>
<evidence type="ECO:0000313" key="13">
    <source>
        <dbReference type="Proteomes" id="UP000077521"/>
    </source>
</evidence>
<feature type="region of interest" description="Disordered" evidence="9">
    <location>
        <begin position="754"/>
        <end position="817"/>
    </location>
</feature>
<organism evidence="12 13">
    <name type="scientific">Tilletia indica</name>
    <dbReference type="NCBI Taxonomy" id="43049"/>
    <lineage>
        <taxon>Eukaryota</taxon>
        <taxon>Fungi</taxon>
        <taxon>Dikarya</taxon>
        <taxon>Basidiomycota</taxon>
        <taxon>Ustilaginomycotina</taxon>
        <taxon>Exobasidiomycetes</taxon>
        <taxon>Tilletiales</taxon>
        <taxon>Tilletiaceae</taxon>
        <taxon>Tilletia</taxon>
    </lineage>
</organism>
<keyword evidence="13" id="KW-1185">Reference proteome</keyword>
<proteinExistence type="predicted"/>
<dbReference type="Gene3D" id="3.30.70.270">
    <property type="match status" value="2"/>
</dbReference>
<evidence type="ECO:0000256" key="2">
    <source>
        <dbReference type="ARBA" id="ARBA00022695"/>
    </source>
</evidence>
<keyword evidence="2" id="KW-0548">Nucleotidyltransferase</keyword>
<evidence type="ECO:0008006" key="14">
    <source>
        <dbReference type="Google" id="ProtNLM"/>
    </source>
</evidence>
<dbReference type="Pfam" id="PF00078">
    <property type="entry name" value="RVT_1"/>
    <property type="match status" value="1"/>
</dbReference>
<gene>
    <name evidence="12" type="ORF">A4X13_0g6140</name>
</gene>
<dbReference type="PROSITE" id="PS50878">
    <property type="entry name" value="RT_POL"/>
    <property type="match status" value="1"/>
</dbReference>
<dbReference type="SUPFAM" id="SSF56672">
    <property type="entry name" value="DNA/RNA polymerases"/>
    <property type="match status" value="2"/>
</dbReference>
<dbReference type="InterPro" id="IPR041577">
    <property type="entry name" value="RT_RNaseH_2"/>
</dbReference>
<dbReference type="InterPro" id="IPR001584">
    <property type="entry name" value="Integrase_cat-core"/>
</dbReference>
<feature type="domain" description="Integrase catalytic" evidence="11">
    <location>
        <begin position="471"/>
        <end position="631"/>
    </location>
</feature>
<dbReference type="InterPro" id="IPR050951">
    <property type="entry name" value="Retrovirus_Pol_polyprotein"/>
</dbReference>